<feature type="domain" description="CRIB" evidence="9">
    <location>
        <begin position="743"/>
        <end position="758"/>
    </location>
</feature>
<dbReference type="GO" id="GO:0003779">
    <property type="term" value="F:actin binding"/>
    <property type="evidence" value="ECO:0007669"/>
    <property type="project" value="InterPro"/>
</dbReference>
<comment type="caution">
    <text evidence="12">The sequence shown here is derived from an EMBL/GenBank/DDBJ whole genome shotgun (WGS) entry which is preliminary data.</text>
</comment>
<dbReference type="SUPFAM" id="SSF56112">
    <property type="entry name" value="Protein kinase-like (PK-like)"/>
    <property type="match status" value="1"/>
</dbReference>
<dbReference type="Gene3D" id="1.10.510.10">
    <property type="entry name" value="Transferase(Phosphotransferase) domain 1"/>
    <property type="match status" value="1"/>
</dbReference>
<accession>A0A9Q5N9Z4</accession>
<dbReference type="GO" id="GO:0004674">
    <property type="term" value="F:protein serine/threonine kinase activity"/>
    <property type="evidence" value="ECO:0007669"/>
    <property type="project" value="TreeGrafter"/>
</dbReference>
<feature type="region of interest" description="Disordered" evidence="7">
    <location>
        <begin position="808"/>
        <end position="1069"/>
    </location>
</feature>
<evidence type="ECO:0000259" key="11">
    <source>
        <dbReference type="PROSITE" id="PS51082"/>
    </source>
</evidence>
<dbReference type="SMART" id="SM00220">
    <property type="entry name" value="S_TKc"/>
    <property type="match status" value="1"/>
</dbReference>
<dbReference type="InterPro" id="IPR000095">
    <property type="entry name" value="CRIB_dom"/>
</dbReference>
<evidence type="ECO:0000256" key="4">
    <source>
        <dbReference type="ARBA" id="ARBA00022741"/>
    </source>
</evidence>
<keyword evidence="5" id="KW-0067">ATP-binding</keyword>
<dbReference type="PRINTS" id="PR00109">
    <property type="entry name" value="TYRKINASE"/>
</dbReference>
<evidence type="ECO:0000259" key="8">
    <source>
        <dbReference type="PROSITE" id="PS50011"/>
    </source>
</evidence>
<dbReference type="InterPro" id="IPR003124">
    <property type="entry name" value="WH2_dom"/>
</dbReference>
<dbReference type="SUPFAM" id="SSF50729">
    <property type="entry name" value="PH domain-like"/>
    <property type="match status" value="1"/>
</dbReference>
<evidence type="ECO:0000256" key="2">
    <source>
        <dbReference type="ARBA" id="ARBA00022553"/>
    </source>
</evidence>
<dbReference type="InterPro" id="IPR033927">
    <property type="entry name" value="WASPfam_EVH1"/>
</dbReference>
<dbReference type="InterPro" id="IPR011009">
    <property type="entry name" value="Kinase-like_dom_sf"/>
</dbReference>
<reference evidence="12" key="1">
    <citation type="submission" date="2016-06" db="EMBL/GenBank/DDBJ databases">
        <title>Draft Genome sequence of the fungus Inonotus baumii.</title>
        <authorList>
            <person name="Zhu H."/>
            <person name="Lin W."/>
        </authorList>
    </citation>
    <scope>NUCLEOTIDE SEQUENCE</scope>
    <source>
        <strain evidence="12">821</strain>
    </source>
</reference>
<dbReference type="PRINTS" id="PR01217">
    <property type="entry name" value="PRICHEXTENSN"/>
</dbReference>
<dbReference type="PROSITE" id="PS00108">
    <property type="entry name" value="PROTEIN_KINASE_ST"/>
    <property type="match status" value="1"/>
</dbReference>
<dbReference type="PROSITE" id="PS51082">
    <property type="entry name" value="WH2"/>
    <property type="match status" value="1"/>
</dbReference>
<dbReference type="PROSITE" id="PS50229">
    <property type="entry name" value="WH1"/>
    <property type="match status" value="1"/>
</dbReference>
<evidence type="ECO:0000313" key="12">
    <source>
        <dbReference type="EMBL" id="OCB89478.1"/>
    </source>
</evidence>
<dbReference type="InterPro" id="IPR036936">
    <property type="entry name" value="CRIB_dom_sf"/>
</dbReference>
<dbReference type="Gene3D" id="3.90.810.10">
    <property type="entry name" value="CRIB domain"/>
    <property type="match status" value="1"/>
</dbReference>
<comment type="subcellular location">
    <subcellularLocation>
        <location evidence="1">Nucleus</location>
    </subcellularLocation>
</comment>
<evidence type="ECO:0000259" key="9">
    <source>
        <dbReference type="PROSITE" id="PS50108"/>
    </source>
</evidence>
<dbReference type="CDD" id="cd01205">
    <property type="entry name" value="EVH1_WASP-like"/>
    <property type="match status" value="1"/>
</dbReference>
<dbReference type="EMBL" id="LNZH02000155">
    <property type="protein sequence ID" value="OCB89478.1"/>
    <property type="molecule type" value="Genomic_DNA"/>
</dbReference>
<dbReference type="OrthoDB" id="8963340at2759"/>
<dbReference type="PROSITE" id="PS50011">
    <property type="entry name" value="PROTEIN_KINASE_DOM"/>
    <property type="match status" value="1"/>
</dbReference>
<keyword evidence="4" id="KW-0547">Nucleotide-binding</keyword>
<dbReference type="Gene3D" id="2.30.29.30">
    <property type="entry name" value="Pleckstrin-homology domain (PH domain)/Phosphotyrosine-binding domain (PTB)"/>
    <property type="match status" value="1"/>
</dbReference>
<feature type="domain" description="Protein kinase" evidence="8">
    <location>
        <begin position="286"/>
        <end position="559"/>
    </location>
</feature>
<dbReference type="InterPro" id="IPR011993">
    <property type="entry name" value="PH-like_dom_sf"/>
</dbReference>
<dbReference type="PROSITE" id="PS50108">
    <property type="entry name" value="CRIB"/>
    <property type="match status" value="1"/>
</dbReference>
<proteinExistence type="predicted"/>
<dbReference type="GO" id="GO:0005524">
    <property type="term" value="F:ATP binding"/>
    <property type="evidence" value="ECO:0007669"/>
    <property type="project" value="UniProtKB-KW"/>
</dbReference>
<dbReference type="Pfam" id="PF07714">
    <property type="entry name" value="PK_Tyr_Ser-Thr"/>
    <property type="match status" value="1"/>
</dbReference>
<gene>
    <name evidence="12" type="ORF">A7U60_g3368</name>
</gene>
<evidence type="ECO:0000256" key="1">
    <source>
        <dbReference type="ARBA" id="ARBA00004123"/>
    </source>
</evidence>
<feature type="compositionally biased region" description="Low complexity" evidence="7">
    <location>
        <begin position="735"/>
        <end position="744"/>
    </location>
</feature>
<dbReference type="InterPro" id="IPR051681">
    <property type="entry name" value="Ser/Thr_Kinases-Pseudokinases"/>
</dbReference>
<dbReference type="AlphaFoldDB" id="A0A9Q5N9Z4"/>
<evidence type="ECO:0000256" key="7">
    <source>
        <dbReference type="SAM" id="MobiDB-lite"/>
    </source>
</evidence>
<dbReference type="PANTHER" id="PTHR44329:SF298">
    <property type="entry name" value="MIXED LINEAGE KINASE DOMAIN-LIKE PROTEIN"/>
    <property type="match status" value="1"/>
</dbReference>
<protein>
    <submittedName>
        <fullName evidence="12">WH1-domain-containing protein</fullName>
    </submittedName>
</protein>
<evidence type="ECO:0000256" key="3">
    <source>
        <dbReference type="ARBA" id="ARBA00022737"/>
    </source>
</evidence>
<keyword evidence="13" id="KW-1185">Reference proteome</keyword>
<feature type="compositionally biased region" description="Low complexity" evidence="7">
    <location>
        <begin position="1049"/>
        <end position="1062"/>
    </location>
</feature>
<feature type="region of interest" description="Disordered" evidence="7">
    <location>
        <begin position="721"/>
        <end position="764"/>
    </location>
</feature>
<dbReference type="InterPro" id="IPR000697">
    <property type="entry name" value="WH1/EVH1_dom"/>
</dbReference>
<dbReference type="InterPro" id="IPR008271">
    <property type="entry name" value="Ser/Thr_kinase_AS"/>
</dbReference>
<keyword evidence="2" id="KW-0597">Phosphoprotein</keyword>
<dbReference type="GO" id="GO:0005634">
    <property type="term" value="C:nucleus"/>
    <property type="evidence" value="ECO:0007669"/>
    <property type="project" value="UniProtKB-SubCell"/>
</dbReference>
<name>A0A9Q5N9Z4_SANBA</name>
<feature type="compositionally biased region" description="Pro residues" evidence="7">
    <location>
        <begin position="883"/>
        <end position="992"/>
    </location>
</feature>
<feature type="domain" description="WH1" evidence="10">
    <location>
        <begin position="606"/>
        <end position="717"/>
    </location>
</feature>
<sequence>MASPTSSYLHCPLSSAENNIVTTSVSQIPGWSLQMTARATVLSGQMLQNGALALLRETSTNLLALMLLSTTHGDPLWFQSVTPESRLQRIDGPSCHSYHLNVTEADESVEIIFDDGQEEVAELIIKSVNNPKAFRRLTKRTGRREELETSANDELVSSPQEITGDIRQMPKINEAVSAPGTRIRAFVSATGAGVEKRRNTVPLVRQLLQGSDGHSDSRRTDTTGKVEHWLEHMPISSPTLTSAPPKIGNHPPTGEDIAPDEVVDARISSYPGALSPTRSGSWHMRFPTLRKRRRGPWKATIGGKAHEIPDVTSDLTDISATPKDDGGFGTIRQGKLNGEGRFQTEVVIAMLCARMQHPNIMKFKGVAITGKLGACLVFPWMENGNSLDYIRDNPYVPRFPIIYGTLKGLEYMHRRHFVHGDMKAHNILISDEGTPLISDFGLTANDELLDEQPSTSIQRAGNARWKAPELLEDEFAKRTQKSDMWAFGMFVIEILTGELPFPDATTPTITVAVHKNELPERPAHPECSHELWSTIDGCWERCPEDRISAKKALRKLGKLDGSGCSSSKDGCAVLGKPSTLLRAAPANTMPFQSTMTADEKAKVKSVLSANNKILMATVARIYYAHPDPNAWTFSGRQGGLAFVKDKSNGLYYFRLVDLQGTTGVLWEHELYEGFTLNEDRPFFHSFAGDDCMIGLVYSDENEANSFMKIVTKKKNVFGKAKAESSSKKKSKGSKSSKINKSMISGPQAGSFRHISHMGYDPEKGFTSDNVDPSWMAFLQQLEQHGVDRDLIAQNMDFIKDFVRDAQAPKQPKAISSASTNGAAKKTSQKPPLPPGPAPAVRRKSQQKAQKPPAPPVPRRGAHGHQDSVASVQTPVESPVKPTTAPPAAPPPPSPPAPPSVSSAPAPPAPPPPPPTRPTPSATSPPPPAPPAPPSRPPIPPPVPNGLAAPPPPPPPPPAPPAVVAPPPPPPPPPVGNPPPPPPPPAGSAPPPVTASLPPAQDGRSALLQSIQGKGVHSLRKTEGPKESQPVAVGRVASPGSPGGTGGGVAAAAEESSASTPAATGGGGGDLAAALAAALTQRNKKLGESDDEDDEEEWD</sequence>
<dbReference type="Pfam" id="PF00786">
    <property type="entry name" value="PBD"/>
    <property type="match status" value="1"/>
</dbReference>
<dbReference type="PANTHER" id="PTHR44329">
    <property type="entry name" value="SERINE/THREONINE-PROTEIN KINASE TNNI3K-RELATED"/>
    <property type="match status" value="1"/>
</dbReference>
<dbReference type="InterPro" id="IPR001245">
    <property type="entry name" value="Ser-Thr/Tyr_kinase_cat_dom"/>
</dbReference>
<organism evidence="12 13">
    <name type="scientific">Sanghuangporus baumii</name>
    <name type="common">Phellinus baumii</name>
    <dbReference type="NCBI Taxonomy" id="108892"/>
    <lineage>
        <taxon>Eukaryota</taxon>
        <taxon>Fungi</taxon>
        <taxon>Dikarya</taxon>
        <taxon>Basidiomycota</taxon>
        <taxon>Agaricomycotina</taxon>
        <taxon>Agaricomycetes</taxon>
        <taxon>Hymenochaetales</taxon>
        <taxon>Hymenochaetaceae</taxon>
        <taxon>Sanghuangporus</taxon>
    </lineage>
</organism>
<evidence type="ECO:0000259" key="10">
    <source>
        <dbReference type="PROSITE" id="PS50229"/>
    </source>
</evidence>
<evidence type="ECO:0000313" key="13">
    <source>
        <dbReference type="Proteomes" id="UP000757232"/>
    </source>
</evidence>
<feature type="domain" description="WH2" evidence="11">
    <location>
        <begin position="1002"/>
        <end position="1021"/>
    </location>
</feature>
<dbReference type="Pfam" id="PF00568">
    <property type="entry name" value="WH1"/>
    <property type="match status" value="1"/>
</dbReference>
<dbReference type="InterPro" id="IPR000719">
    <property type="entry name" value="Prot_kinase_dom"/>
</dbReference>
<dbReference type="Proteomes" id="UP000757232">
    <property type="component" value="Unassembled WGS sequence"/>
</dbReference>
<dbReference type="CDD" id="cd00132">
    <property type="entry name" value="CRIB"/>
    <property type="match status" value="1"/>
</dbReference>
<keyword evidence="6" id="KW-0539">Nucleus</keyword>
<evidence type="ECO:0000256" key="6">
    <source>
        <dbReference type="ARBA" id="ARBA00023242"/>
    </source>
</evidence>
<dbReference type="SMART" id="SM00461">
    <property type="entry name" value="WH1"/>
    <property type="match status" value="1"/>
</dbReference>
<evidence type="ECO:0000256" key="5">
    <source>
        <dbReference type="ARBA" id="ARBA00022840"/>
    </source>
</evidence>
<keyword evidence="3" id="KW-0677">Repeat</keyword>